<evidence type="ECO:0000313" key="1">
    <source>
        <dbReference type="EMBL" id="RKH05795.1"/>
    </source>
</evidence>
<dbReference type="EMBL" id="RAWE01000015">
    <property type="protein sequence ID" value="RKH05795.1"/>
    <property type="molecule type" value="Genomic_DNA"/>
</dbReference>
<reference evidence="2" key="1">
    <citation type="submission" date="2018-09" db="EMBL/GenBank/DDBJ databases">
        <authorList>
            <person name="Livingstone P.G."/>
            <person name="Whitworth D.E."/>
        </authorList>
    </citation>
    <scope>NUCLEOTIDE SEQUENCE [LARGE SCALE GENOMIC DNA]</scope>
    <source>
        <strain evidence="2">CA043D</strain>
    </source>
</reference>
<name>A0A3A8KNR0_9BACT</name>
<organism evidence="1 2">
    <name type="scientific">Corallococcus carmarthensis</name>
    <dbReference type="NCBI Taxonomy" id="2316728"/>
    <lineage>
        <taxon>Bacteria</taxon>
        <taxon>Pseudomonadati</taxon>
        <taxon>Myxococcota</taxon>
        <taxon>Myxococcia</taxon>
        <taxon>Myxococcales</taxon>
        <taxon>Cystobacterineae</taxon>
        <taxon>Myxococcaceae</taxon>
        <taxon>Corallococcus</taxon>
    </lineage>
</organism>
<evidence type="ECO:0000313" key="2">
    <source>
        <dbReference type="Proteomes" id="UP000268313"/>
    </source>
</evidence>
<dbReference type="AlphaFoldDB" id="A0A3A8KNR0"/>
<dbReference type="Proteomes" id="UP000268313">
    <property type="component" value="Unassembled WGS sequence"/>
</dbReference>
<protein>
    <submittedName>
        <fullName evidence="1">Uncharacterized protein</fullName>
    </submittedName>
</protein>
<sequence length="549" mass="58526">MPAGPTAPVDAAGLTVALDVPANVELLRASLTVQAPGDDVMVDALLGATVASSLGPGPVPTNKSLQWFSVDWGARRPLMFLQVKTVETAVEGRLSIADGGPWYPPTPGLTVPLGDRDTTAQALPGIMASSLMVEFFTPPANPLPPVANQKTVATTVSSLVVKAAARPPDLTASVELEPPFFRQGMPLQPLQELTLRDDLRAALQRAWPPNLKGGPVAFGLKAPAPSRLRALVLTLDTALITQVWSPGGDALTLTLFPDEAGVGRVEVPPDRPLREVRFLARYQPRSERVPLSFPPPERPAQAHRCGEGYAAAQAFSAPEPGGELAGLELHLRPLTRSVRGTVTLFPDEYGRPGTVPLAPGVDFSLEEQGPAPWDARWVSFEFPKPLGLDARRNWWVVLTVAQGSVLWSLGDAAAVTGEAGLAPRAALYRAEDTGPWLERVVPSLEGPGGGPWAYCRPRLSASSAEPPAPPEVSLRWGARQLPVKLDAQGRVRLTERELAEFLPPGLPATGAPAPMLEVVVRSRVAAELTLRELRVASPRSDTYPLFQPS</sequence>
<gene>
    <name evidence="1" type="ORF">D7X32_06790</name>
</gene>
<accession>A0A3A8KNR0</accession>
<proteinExistence type="predicted"/>
<keyword evidence="2" id="KW-1185">Reference proteome</keyword>
<comment type="caution">
    <text evidence="1">The sequence shown here is derived from an EMBL/GenBank/DDBJ whole genome shotgun (WGS) entry which is preliminary data.</text>
</comment>